<evidence type="ECO:0000256" key="2">
    <source>
        <dbReference type="ARBA" id="ARBA00022679"/>
    </source>
</evidence>
<dbReference type="AlphaFoldDB" id="A0AAD8Y4V7"/>
<feature type="domain" description="Rhodanese" evidence="6">
    <location>
        <begin position="484"/>
        <end position="577"/>
    </location>
</feature>
<protein>
    <submittedName>
        <fullName evidence="7">Rhodanese-related sulfurtransferase</fullName>
    </submittedName>
</protein>
<dbReference type="InterPro" id="IPR040503">
    <property type="entry name" value="TRHO_N"/>
</dbReference>
<feature type="compositionally biased region" description="Basic and acidic residues" evidence="5">
    <location>
        <begin position="104"/>
        <end position="113"/>
    </location>
</feature>
<dbReference type="PROSITE" id="PS50206">
    <property type="entry name" value="RHODANESE_3"/>
    <property type="match status" value="1"/>
</dbReference>
<sequence length="975" mass="108263">MSFLLASVMPVMARRSIQGKILAPTFAQITNKRVPNRSISAFVLNQRHKQCKLSPTFLKQPLYVSNKPGDTSSSSGAAYHASANQQIVARRNEINRQKRQARQKALDKDRERNLKLRNLFMEEKQNDSSSSSSHDSSSIPPMFAVKVVTCRTLRLELRMNGREKRGRMFVERPSIFSAMQNEGGEGEVEQRVDDASDDNEYACMSLKALKQTIHEFFRRLKKSTYILSASLPILDEDGNVLTSEEGDDDDQNINDNNSSLGMWRLETDEDVQNAFLQAEQFYQRHQEENESTSMKRPTLVIHVTKDPDAPPPPPPPPYLVGMPDPLTSPTMTMLSFYAFPPDGGISDPESTADQLKRLWRPFRALGRVYVAKEGVNAQMSVPTNVLSNFLQCCTVKPEEGGELSHVLGTYMENGINIDPIPVNMEEFQAKPAFKNLHIRVRSQIVADGFATPLDWQSAGYDMPPLEWHQKLKEAREANEKGVDNAPLPIVLDCRNDYETQVGKFELAEPLDTENFRDSWDVLKDRLKDVPKDAPVMTYCTGGIRCVKVNAYLTQEMGMTNVSRLAGGIISYDRTLNEQAPAEESMFKGVNYVFDSRMGRRITDDQLGTCYTCGSKTHLVSNCKNENCHRRMVQCENCVDSLLGTCSEGCKGRVVNAGMVPKRKGEATNNDVDETRQESDEVYTNVDDYSSGYSSSSPSLFRQIELNTAALLPSGAHMVSGAMQGSLLKMLASQTSGRVLEIGSFTGYATACFLEGAAIAGELGERKETGIGGREGGPFVLSLERDRRALGIASAHIKAMSELGLDEDAAEEASKLADGPIVDFEGDSVSFTYKGIAGCEFLRVNDALATVEEMASSQSQLAPFDIAFVDADKTRLMDYVDALASNDRLLKKGGLIIVDNVLWKGLVLDANNNGYDSSDETSPTGSNEEKALLKKNRRARKLAMKMHQFNSEVVRDERVEVVMMPIRDGLSLIRKR</sequence>
<reference evidence="7" key="1">
    <citation type="submission" date="2023-06" db="EMBL/GenBank/DDBJ databases">
        <title>Survivors Of The Sea: Transcriptome response of Skeletonema marinoi to long-term dormancy.</title>
        <authorList>
            <person name="Pinder M.I.M."/>
            <person name="Kourtchenko O."/>
            <person name="Robertson E.K."/>
            <person name="Larsson T."/>
            <person name="Maumus F."/>
            <person name="Osuna-Cruz C.M."/>
            <person name="Vancaester E."/>
            <person name="Stenow R."/>
            <person name="Vandepoele K."/>
            <person name="Ploug H."/>
            <person name="Bruchert V."/>
            <person name="Godhe A."/>
            <person name="Topel M."/>
        </authorList>
    </citation>
    <scope>NUCLEOTIDE SEQUENCE</scope>
    <source>
        <strain evidence="7">R05AC</strain>
    </source>
</reference>
<dbReference type="Pfam" id="PF00581">
    <property type="entry name" value="Rhodanese"/>
    <property type="match status" value="1"/>
</dbReference>
<accession>A0AAD8Y4V7</accession>
<dbReference type="PANTHER" id="PTHR43846:SF1">
    <property type="entry name" value="TRNA URIDINE(34) HYDROXYLASE"/>
    <property type="match status" value="1"/>
</dbReference>
<dbReference type="Gene3D" id="3.30.70.100">
    <property type="match status" value="1"/>
</dbReference>
<gene>
    <name evidence="7" type="ORF">QTG54_009372</name>
</gene>
<proteinExistence type="inferred from homology"/>
<keyword evidence="1" id="KW-0489">Methyltransferase</keyword>
<evidence type="ECO:0000313" key="8">
    <source>
        <dbReference type="Proteomes" id="UP001224775"/>
    </source>
</evidence>
<dbReference type="InterPro" id="IPR002935">
    <property type="entry name" value="SAM_O-MeTrfase"/>
</dbReference>
<feature type="region of interest" description="Disordered" evidence="5">
    <location>
        <begin position="92"/>
        <end position="113"/>
    </location>
</feature>
<dbReference type="SUPFAM" id="SSF53335">
    <property type="entry name" value="S-adenosyl-L-methionine-dependent methyltransferases"/>
    <property type="match status" value="1"/>
</dbReference>
<keyword evidence="2" id="KW-0808">Transferase</keyword>
<dbReference type="GO" id="GO:0008171">
    <property type="term" value="F:O-methyltransferase activity"/>
    <property type="evidence" value="ECO:0007669"/>
    <property type="project" value="InterPro"/>
</dbReference>
<evidence type="ECO:0000256" key="3">
    <source>
        <dbReference type="ARBA" id="ARBA00022691"/>
    </source>
</evidence>
<evidence type="ECO:0000256" key="4">
    <source>
        <dbReference type="ARBA" id="ARBA00023453"/>
    </source>
</evidence>
<evidence type="ECO:0000256" key="1">
    <source>
        <dbReference type="ARBA" id="ARBA00022603"/>
    </source>
</evidence>
<dbReference type="SUPFAM" id="SSF52821">
    <property type="entry name" value="Rhodanese/Cell cycle control phosphatase"/>
    <property type="match status" value="1"/>
</dbReference>
<evidence type="ECO:0000256" key="5">
    <source>
        <dbReference type="SAM" id="MobiDB-lite"/>
    </source>
</evidence>
<dbReference type="Pfam" id="PF12368">
    <property type="entry name" value="Rhodanese_C"/>
    <property type="match status" value="1"/>
</dbReference>
<dbReference type="Pfam" id="PF01596">
    <property type="entry name" value="Methyltransf_3"/>
    <property type="match status" value="1"/>
</dbReference>
<evidence type="ECO:0000259" key="6">
    <source>
        <dbReference type="PROSITE" id="PS50206"/>
    </source>
</evidence>
<name>A0AAD8Y4V7_9STRA</name>
<dbReference type="Gene3D" id="3.40.50.150">
    <property type="entry name" value="Vaccinia Virus protein VP39"/>
    <property type="match status" value="1"/>
</dbReference>
<dbReference type="InterPro" id="IPR029063">
    <property type="entry name" value="SAM-dependent_MTases_sf"/>
</dbReference>
<dbReference type="PANTHER" id="PTHR43846">
    <property type="entry name" value="UPF0176 PROTEIN YCEA"/>
    <property type="match status" value="1"/>
</dbReference>
<dbReference type="InterPro" id="IPR036873">
    <property type="entry name" value="Rhodanese-like_dom_sf"/>
</dbReference>
<dbReference type="InterPro" id="IPR022111">
    <property type="entry name" value="Rhodanese_C"/>
</dbReference>
<dbReference type="InterPro" id="IPR001763">
    <property type="entry name" value="Rhodanese-like_dom"/>
</dbReference>
<dbReference type="Gene3D" id="3.40.250.10">
    <property type="entry name" value="Rhodanese-like domain"/>
    <property type="match status" value="1"/>
</dbReference>
<evidence type="ECO:0000313" key="7">
    <source>
        <dbReference type="EMBL" id="KAK1739613.1"/>
    </source>
</evidence>
<dbReference type="SMART" id="SM00450">
    <property type="entry name" value="RHOD"/>
    <property type="match status" value="1"/>
</dbReference>
<comment type="similarity">
    <text evidence="4">Belongs to the class I-like SAM-binding methyltransferase superfamily. Cation-dependent O-methyltransferase family.</text>
</comment>
<organism evidence="7 8">
    <name type="scientific">Skeletonema marinoi</name>
    <dbReference type="NCBI Taxonomy" id="267567"/>
    <lineage>
        <taxon>Eukaryota</taxon>
        <taxon>Sar</taxon>
        <taxon>Stramenopiles</taxon>
        <taxon>Ochrophyta</taxon>
        <taxon>Bacillariophyta</taxon>
        <taxon>Coscinodiscophyceae</taxon>
        <taxon>Thalassiosirophycidae</taxon>
        <taxon>Thalassiosirales</taxon>
        <taxon>Skeletonemataceae</taxon>
        <taxon>Skeletonema</taxon>
        <taxon>Skeletonema marinoi-dohrnii complex</taxon>
    </lineage>
</organism>
<dbReference type="EMBL" id="JATAAI010000017">
    <property type="protein sequence ID" value="KAK1739613.1"/>
    <property type="molecule type" value="Genomic_DNA"/>
</dbReference>
<dbReference type="GO" id="GO:0032259">
    <property type="term" value="P:methylation"/>
    <property type="evidence" value="ECO:0007669"/>
    <property type="project" value="UniProtKB-KW"/>
</dbReference>
<dbReference type="PROSITE" id="PS51682">
    <property type="entry name" value="SAM_OMT_I"/>
    <property type="match status" value="1"/>
</dbReference>
<dbReference type="Proteomes" id="UP001224775">
    <property type="component" value="Unassembled WGS sequence"/>
</dbReference>
<dbReference type="Pfam" id="PF17773">
    <property type="entry name" value="UPF0176_N"/>
    <property type="match status" value="1"/>
</dbReference>
<keyword evidence="3" id="KW-0949">S-adenosyl-L-methionine</keyword>
<comment type="caution">
    <text evidence="7">The sequence shown here is derived from an EMBL/GenBank/DDBJ whole genome shotgun (WGS) entry which is preliminary data.</text>
</comment>
<keyword evidence="8" id="KW-1185">Reference proteome</keyword>